<feature type="non-terminal residue" evidence="2">
    <location>
        <position position="1"/>
    </location>
</feature>
<reference evidence="2" key="1">
    <citation type="submission" date="2023-10" db="EMBL/GenBank/DDBJ databases">
        <title>Genome assembly of Pristionchus species.</title>
        <authorList>
            <person name="Yoshida K."/>
            <person name="Sommer R.J."/>
        </authorList>
    </citation>
    <scope>NUCLEOTIDE SEQUENCE</scope>
    <source>
        <strain evidence="2">RS5133</strain>
    </source>
</reference>
<dbReference type="EMBL" id="BTSY01000002">
    <property type="protein sequence ID" value="GMT13815.1"/>
    <property type="molecule type" value="Genomic_DNA"/>
</dbReference>
<dbReference type="EMBL" id="BTSY01000127">
    <property type="protein sequence ID" value="GMT37416.1"/>
    <property type="molecule type" value="Genomic_DNA"/>
</dbReference>
<protein>
    <submittedName>
        <fullName evidence="2">Uncharacterized protein</fullName>
    </submittedName>
</protein>
<comment type="caution">
    <text evidence="2">The sequence shown here is derived from an EMBL/GenBank/DDBJ whole genome shotgun (WGS) entry which is preliminary data.</text>
</comment>
<name>A0AAV5V7H9_9BILA</name>
<evidence type="ECO:0000313" key="2">
    <source>
        <dbReference type="EMBL" id="GMT13815.1"/>
    </source>
</evidence>
<dbReference type="EMBL" id="BTSY01000002">
    <property type="protein sequence ID" value="GMT13810.1"/>
    <property type="molecule type" value="Genomic_DNA"/>
</dbReference>
<organism evidence="2 4">
    <name type="scientific">Pristionchus fissidentatus</name>
    <dbReference type="NCBI Taxonomy" id="1538716"/>
    <lineage>
        <taxon>Eukaryota</taxon>
        <taxon>Metazoa</taxon>
        <taxon>Ecdysozoa</taxon>
        <taxon>Nematoda</taxon>
        <taxon>Chromadorea</taxon>
        <taxon>Rhabditida</taxon>
        <taxon>Rhabditina</taxon>
        <taxon>Diplogasteromorpha</taxon>
        <taxon>Diplogasteroidea</taxon>
        <taxon>Neodiplogasteridae</taxon>
        <taxon>Pristionchus</taxon>
    </lineage>
</organism>
<dbReference type="AlphaFoldDB" id="A0AAV5V7H9"/>
<evidence type="ECO:0000313" key="1">
    <source>
        <dbReference type="EMBL" id="GMT13810.1"/>
    </source>
</evidence>
<evidence type="ECO:0000313" key="4">
    <source>
        <dbReference type="Proteomes" id="UP001432322"/>
    </source>
</evidence>
<accession>A0AAV5V7H9</accession>
<proteinExistence type="predicted"/>
<gene>
    <name evidence="3" type="ORF">PFISCL1PPCAC_28713</name>
    <name evidence="1" type="ORF">PFISCL1PPCAC_5107</name>
    <name evidence="2" type="ORF">PFISCL1PPCAC_5112</name>
</gene>
<dbReference type="Proteomes" id="UP001432322">
    <property type="component" value="Unassembled WGS sequence"/>
</dbReference>
<sequence>FDLRSRDRSAADTLNFVIDDYSGVTSIGVTLRLLNPSTTSSLSTSPLSYLILSVNSSVSSSKEAE</sequence>
<evidence type="ECO:0000313" key="3">
    <source>
        <dbReference type="EMBL" id="GMT37416.1"/>
    </source>
</evidence>
<keyword evidence="4" id="KW-1185">Reference proteome</keyword>